<organism evidence="1 2">
    <name type="scientific">Listeria grandensis FSL F6-0971</name>
    <dbReference type="NCBI Taxonomy" id="1265819"/>
    <lineage>
        <taxon>Bacteria</taxon>
        <taxon>Bacillati</taxon>
        <taxon>Bacillota</taxon>
        <taxon>Bacilli</taxon>
        <taxon>Bacillales</taxon>
        <taxon>Listeriaceae</taxon>
        <taxon>Listeria</taxon>
    </lineage>
</organism>
<reference evidence="1 2" key="1">
    <citation type="journal article" date="2014" name="Int. J. Syst. Evol. Microbiol.">
        <title>Listeria floridensis sp. nov., Listeria aquatica sp. nov., Listeria cornellensis sp. nov., Listeria riparia sp. nov. and Listeria grandensis sp. nov., from agricultural and natural environments.</title>
        <authorList>
            <person name="den Bakker H.C."/>
            <person name="Warchocki S."/>
            <person name="Wright E.M."/>
            <person name="Allred A.F."/>
            <person name="Ahlstrom C."/>
            <person name="Manuel C.S."/>
            <person name="Stasiewicz M.J."/>
            <person name="Burrell A."/>
            <person name="Roof S."/>
            <person name="Strawn L."/>
            <person name="Fortes E.D."/>
            <person name="Nightingale K.K."/>
            <person name="Kephart D."/>
            <person name="Wiedmann M."/>
        </authorList>
    </citation>
    <scope>NUCLEOTIDE SEQUENCE [LARGE SCALE GENOMIC DNA]</scope>
    <source>
        <strain evidence="2">FSL F6-971</strain>
    </source>
</reference>
<dbReference type="AlphaFoldDB" id="W7BAT5"/>
<accession>W7BAT5</accession>
<dbReference type="Proteomes" id="UP000019253">
    <property type="component" value="Unassembled WGS sequence"/>
</dbReference>
<proteinExistence type="predicted"/>
<dbReference type="PATRIC" id="fig|1265819.5.peg.1880"/>
<keyword evidence="2" id="KW-1185">Reference proteome</keyword>
<name>W7BAT5_9LIST</name>
<dbReference type="STRING" id="1265819.PGRAN_09426"/>
<comment type="caution">
    <text evidence="1">The sequence shown here is derived from an EMBL/GenBank/DDBJ whole genome shotgun (WGS) entry which is preliminary data.</text>
</comment>
<gene>
    <name evidence="1" type="ORF">PGRAN_09426</name>
</gene>
<sequence>MIFVMVVLCGVVGCGLGYFFGYRSKGLLRIRHLLDVKTAFAADGDGPKRLIVGGSDVLYSFDTDRIGEETGIRTVNFGLNVGLGMGFLLDVARENVKPGDEVVLCLAYSLYFKPSYDVFAYEYYRMFRKRELRRFSWRRQMYYLLGNFKLNMAYRQKQFELAESGAYVRVRGSELEACKNKPLVFPTQFTRTAAVRDLEQFCQWCADQDVVVRVTYTSTLRFDVYDESSYLRELQAYLTANYEVIGEPWDYLVPHEQIFNSVYHVNEAGQRARTELFLREVRGGEVGCPSVMRMS</sequence>
<evidence type="ECO:0000313" key="2">
    <source>
        <dbReference type="Proteomes" id="UP000019253"/>
    </source>
</evidence>
<evidence type="ECO:0000313" key="1">
    <source>
        <dbReference type="EMBL" id="EUJ23142.1"/>
    </source>
</evidence>
<protein>
    <submittedName>
        <fullName evidence="1">Uncharacterized protein</fullName>
    </submittedName>
</protein>
<dbReference type="EMBL" id="AODD01000013">
    <property type="protein sequence ID" value="EUJ23142.1"/>
    <property type="molecule type" value="Genomic_DNA"/>
</dbReference>